<dbReference type="PANTHER" id="PTHR45588">
    <property type="entry name" value="TPR DOMAIN-CONTAINING PROTEIN"/>
    <property type="match status" value="1"/>
</dbReference>
<evidence type="ECO:0000313" key="1">
    <source>
        <dbReference type="EMBL" id="RNF86477.1"/>
    </source>
</evidence>
<keyword evidence="2" id="KW-1185">Reference proteome</keyword>
<sequence>MSADPITVFALPARHSPRPPVSQLPAMRPLILSCAALLALSACRNAGPVVDAATEPAVSPPQMAMVGAHLLEGLGNYHFPVTSKHPEVQRWFDQGLMLTFGFNHDAAERSFLKATELDPDCAMCWWGASLVLGPHVNAAMDPQNNTNAWTRLQRAQKLAPQASERERAFIQALATRYAQDPPADRRALDQAYAEATRTLMQQRPDDLDAAVFHAEALMDLQPWDYYDAQLRPKGNTAEIVSTLESVMARNADHAGALHLYVHAVEASSAPERGAAAADRLRTLIPGSGHLVHMPAHIYARVGRWHDAVVANLRAIEADDAYLALCRGNTKGVYPLGYVPHNSHFLWFAASMEGSSATAQTAARTTAERTNLPELMRKEGFAGLQNYWMTPWFERVRFGRWDEIANAPNPAPDLPYVTAIWHYAQGMAAVRQKRLDAAQEHLDAMRPIVADPGMDKMMVWDRYPLAYSARIAERMVTAEIAAARGQHDAAVAALQDAVKIEDGIPYDEPPGWHAPVRHTLGAVLLDAGRATESERVYREELRRNPGNGWSLFGLAQSLRAQHKDAEAAKVQGAFASAWRNADVRLASSRM</sequence>
<proteinExistence type="predicted"/>
<evidence type="ECO:0000313" key="2">
    <source>
        <dbReference type="Proteomes" id="UP000267049"/>
    </source>
</evidence>
<dbReference type="OrthoDB" id="9778494at2"/>
<dbReference type="InterPro" id="IPR011990">
    <property type="entry name" value="TPR-like_helical_dom_sf"/>
</dbReference>
<dbReference type="Gene3D" id="1.25.40.10">
    <property type="entry name" value="Tetratricopeptide repeat domain"/>
    <property type="match status" value="2"/>
</dbReference>
<evidence type="ECO:0008006" key="3">
    <source>
        <dbReference type="Google" id="ProtNLM"/>
    </source>
</evidence>
<reference evidence="1 2" key="1">
    <citation type="submission" date="2018-11" db="EMBL/GenBank/DDBJ databases">
        <title>Lysobacter cryohumiis sp. nov., isolated from soil in the Tianshan Mountains, Xinjiang, China.</title>
        <authorList>
            <person name="Luo Y."/>
            <person name="Sheng H."/>
        </authorList>
    </citation>
    <scope>NUCLEOTIDE SEQUENCE [LARGE SCALE GENOMIC DNA]</scope>
    <source>
        <strain evidence="1 2">ZS60</strain>
    </source>
</reference>
<dbReference type="Proteomes" id="UP000267049">
    <property type="component" value="Unassembled WGS sequence"/>
</dbReference>
<organism evidence="1 2">
    <name type="scientific">Montanilutibacter psychrotolerans</name>
    <dbReference type="NCBI Taxonomy" id="1327343"/>
    <lineage>
        <taxon>Bacteria</taxon>
        <taxon>Pseudomonadati</taxon>
        <taxon>Pseudomonadota</taxon>
        <taxon>Gammaproteobacteria</taxon>
        <taxon>Lysobacterales</taxon>
        <taxon>Lysobacteraceae</taxon>
        <taxon>Montanilutibacter</taxon>
    </lineage>
</organism>
<gene>
    <name evidence="1" type="ORF">EER27_03455</name>
</gene>
<accession>A0A3M8SYP0</accession>
<dbReference type="EMBL" id="RIBS01000001">
    <property type="protein sequence ID" value="RNF86477.1"/>
    <property type="molecule type" value="Genomic_DNA"/>
</dbReference>
<comment type="caution">
    <text evidence="1">The sequence shown here is derived from an EMBL/GenBank/DDBJ whole genome shotgun (WGS) entry which is preliminary data.</text>
</comment>
<name>A0A3M8SYP0_9GAMM</name>
<dbReference type="AlphaFoldDB" id="A0A3M8SYP0"/>
<dbReference type="SUPFAM" id="SSF48452">
    <property type="entry name" value="TPR-like"/>
    <property type="match status" value="2"/>
</dbReference>
<protein>
    <recommendedName>
        <fullName evidence="3">Tetratricopeptide repeat protein</fullName>
    </recommendedName>
</protein>
<dbReference type="PANTHER" id="PTHR45588:SF1">
    <property type="entry name" value="WW DOMAIN-CONTAINING PROTEIN"/>
    <property type="match status" value="1"/>
</dbReference>